<keyword evidence="1" id="KW-0175">Coiled coil</keyword>
<comment type="caution">
    <text evidence="2">The sequence shown here is derived from an EMBL/GenBank/DDBJ whole genome shotgun (WGS) entry which is preliminary data.</text>
</comment>
<protein>
    <submittedName>
        <fullName evidence="2">Oidioi.mRNA.OKI2018_I69.chrUn_2.g17225.t1.c ds</fullName>
    </submittedName>
</protein>
<sequence>MSTLQDENAILVDHIRELQGKIEKDEKEFNDLKANVSDQQNEIAQLKGQLTEFERVLILENEAHELTKKKMTI</sequence>
<proteinExistence type="predicted"/>
<evidence type="ECO:0000313" key="2">
    <source>
        <dbReference type="EMBL" id="CAG5114410.1"/>
    </source>
</evidence>
<accession>A0ABN7TEX6</accession>
<gene>
    <name evidence="2" type="ORF">OKIOD_LOCUS17228</name>
</gene>
<keyword evidence="3" id="KW-1185">Reference proteome</keyword>
<feature type="coiled-coil region" evidence="1">
    <location>
        <begin position="15"/>
        <end position="56"/>
    </location>
</feature>
<evidence type="ECO:0000313" key="3">
    <source>
        <dbReference type="Proteomes" id="UP001158576"/>
    </source>
</evidence>
<name>A0ABN7TEX6_OIKDI</name>
<dbReference type="EMBL" id="CAJRAX010000006">
    <property type="protein sequence ID" value="CAG5114410.1"/>
    <property type="molecule type" value="Genomic_DNA"/>
</dbReference>
<evidence type="ECO:0000256" key="1">
    <source>
        <dbReference type="SAM" id="Coils"/>
    </source>
</evidence>
<organism evidence="2 3">
    <name type="scientific">Oikopleura dioica</name>
    <name type="common">Tunicate</name>
    <dbReference type="NCBI Taxonomy" id="34765"/>
    <lineage>
        <taxon>Eukaryota</taxon>
        <taxon>Metazoa</taxon>
        <taxon>Chordata</taxon>
        <taxon>Tunicata</taxon>
        <taxon>Appendicularia</taxon>
        <taxon>Copelata</taxon>
        <taxon>Oikopleuridae</taxon>
        <taxon>Oikopleura</taxon>
    </lineage>
</organism>
<reference evidence="2 3" key="1">
    <citation type="submission" date="2021-04" db="EMBL/GenBank/DDBJ databases">
        <authorList>
            <person name="Bliznina A."/>
        </authorList>
    </citation>
    <scope>NUCLEOTIDE SEQUENCE [LARGE SCALE GENOMIC DNA]</scope>
</reference>
<dbReference type="Proteomes" id="UP001158576">
    <property type="component" value="Unassembled WGS sequence"/>
</dbReference>